<reference evidence="2 3" key="1">
    <citation type="submission" date="2019-03" db="EMBL/GenBank/DDBJ databases">
        <title>Freshwater and sediment microbial communities from various areas in North America, analyzing microbe dynamics in response to fracking.</title>
        <authorList>
            <person name="Lamendella R."/>
        </authorList>
    </citation>
    <scope>NUCLEOTIDE SEQUENCE [LARGE SCALE GENOMIC DNA]</scope>
    <source>
        <strain evidence="2 3">74A</strain>
    </source>
</reference>
<dbReference type="AlphaFoldDB" id="A0A4V2RS10"/>
<feature type="signal peptide" evidence="1">
    <location>
        <begin position="1"/>
        <end position="17"/>
    </location>
</feature>
<dbReference type="EMBL" id="SLWF01000021">
    <property type="protein sequence ID" value="TCN81911.1"/>
    <property type="molecule type" value="Genomic_DNA"/>
</dbReference>
<comment type="caution">
    <text evidence="2">The sequence shown here is derived from an EMBL/GenBank/DDBJ whole genome shotgun (WGS) entry which is preliminary data.</text>
</comment>
<gene>
    <name evidence="2" type="ORF">EDC91_12158</name>
</gene>
<dbReference type="RefSeq" id="WP_133039651.1">
    <property type="nucleotide sequence ID" value="NZ_SLWF01000021.1"/>
</dbReference>
<evidence type="ECO:0000313" key="3">
    <source>
        <dbReference type="Proteomes" id="UP000294832"/>
    </source>
</evidence>
<dbReference type="Pfam" id="PF05960">
    <property type="entry name" value="DUF885"/>
    <property type="match status" value="1"/>
</dbReference>
<proteinExistence type="predicted"/>
<evidence type="ECO:0000256" key="1">
    <source>
        <dbReference type="SAM" id="SignalP"/>
    </source>
</evidence>
<dbReference type="PANTHER" id="PTHR33361:SF2">
    <property type="entry name" value="DUF885 DOMAIN-CONTAINING PROTEIN"/>
    <property type="match status" value="1"/>
</dbReference>
<dbReference type="OrthoDB" id="9769898at2"/>
<keyword evidence="3" id="KW-1185">Reference proteome</keyword>
<protein>
    <submittedName>
        <fullName evidence="2">Uncharacterized protein (DUF885 family)</fullName>
    </submittedName>
</protein>
<keyword evidence="1" id="KW-0732">Signal</keyword>
<dbReference type="PANTHER" id="PTHR33361">
    <property type="entry name" value="GLR0591 PROTEIN"/>
    <property type="match status" value="1"/>
</dbReference>
<name>A0A4V2RS10_9GAMM</name>
<feature type="chain" id="PRO_5020367588" evidence="1">
    <location>
        <begin position="18"/>
        <end position="576"/>
    </location>
</feature>
<dbReference type="Proteomes" id="UP000294832">
    <property type="component" value="Unassembled WGS sequence"/>
</dbReference>
<evidence type="ECO:0000313" key="2">
    <source>
        <dbReference type="EMBL" id="TCN81911.1"/>
    </source>
</evidence>
<sequence>MKRMLVLAACASFSVAAAEPAWVATSNQYAMEVLQKIAEASPESGSELGIETYDSNASDLTLAAETKNLNSLHDEIGKLQLIATQTNDARVTQDLQIMIDALQRQLDSAKLSEQYELPFYNVAEKVFGGIQVLLDDRNSDARMQKAIARLNAYVGTDTQPGIVAQAQQRTAQALANKQLTAPYYKEVEQAIANTPQFIQGIEQLFTAHKLQGWQPAFAKLSKQLTDYQQWLKSTVLPVARQSNVMPEILYSNALKNVGVDIAPQELIQRALFEYAEIRDEMQALATDIAKAKGYKNDDYRFVIRELKKQQVTGDDVLPFFKQRLADIEKIVRDHNIVTLPQRPANIRLASPAESAAIPAAHMNPPRLVGNTGEYGEFVLPMVDPNAGGKRVTDFTSKGFSWTLTVHEARPGHELQFSNMIEQGVSMARAIFAMNSANVEGWALYAEAIMKQYLPKEGQLFSLQARQQRAARAFLDPMLNLGLISPADAKKVLTDDVVLSDAFAQQEINRYTFQMPGQATSYFYGYMNLRELRIATEIKLQDKFNQKDFHDFILKQGLLPPKLLKKAVETEFIPNVK</sequence>
<dbReference type="InterPro" id="IPR010281">
    <property type="entry name" value="DUF885"/>
</dbReference>
<accession>A0A4V2RS10</accession>
<organism evidence="2 3">
    <name type="scientific">Shewanella fodinae</name>
    <dbReference type="NCBI Taxonomy" id="552357"/>
    <lineage>
        <taxon>Bacteria</taxon>
        <taxon>Pseudomonadati</taxon>
        <taxon>Pseudomonadota</taxon>
        <taxon>Gammaproteobacteria</taxon>
        <taxon>Alteromonadales</taxon>
        <taxon>Shewanellaceae</taxon>
        <taxon>Shewanella</taxon>
    </lineage>
</organism>